<feature type="region of interest" description="Disordered" evidence="1">
    <location>
        <begin position="295"/>
        <end position="321"/>
    </location>
</feature>
<dbReference type="InterPro" id="IPR013078">
    <property type="entry name" value="His_Pase_superF_clade-1"/>
</dbReference>
<organism evidence="3 4">
    <name type="scientific">Rhodofomes roseus</name>
    <dbReference type="NCBI Taxonomy" id="34475"/>
    <lineage>
        <taxon>Eukaryota</taxon>
        <taxon>Fungi</taxon>
        <taxon>Dikarya</taxon>
        <taxon>Basidiomycota</taxon>
        <taxon>Agaricomycotina</taxon>
        <taxon>Agaricomycetes</taxon>
        <taxon>Polyporales</taxon>
        <taxon>Rhodofomes</taxon>
    </lineage>
</organism>
<feature type="compositionally biased region" description="Low complexity" evidence="1">
    <location>
        <begin position="148"/>
        <end position="165"/>
    </location>
</feature>
<dbReference type="STRING" id="34475.A0A4Y9Z4J1"/>
<feature type="region of interest" description="Disordered" evidence="1">
    <location>
        <begin position="31"/>
        <end position="243"/>
    </location>
</feature>
<feature type="compositionally biased region" description="Basic and acidic residues" evidence="1">
    <location>
        <begin position="303"/>
        <end position="321"/>
    </location>
</feature>
<comment type="caution">
    <text evidence="3">The sequence shown here is derived from an EMBL/GenBank/DDBJ whole genome shotgun (WGS) entry which is preliminary data.</text>
</comment>
<proteinExistence type="predicted"/>
<dbReference type="Proteomes" id="UP000298390">
    <property type="component" value="Unassembled WGS sequence"/>
</dbReference>
<dbReference type="Pfam" id="PF04774">
    <property type="entry name" value="HABP4_PAI-RBP1"/>
    <property type="match status" value="1"/>
</dbReference>
<dbReference type="Gene3D" id="3.40.50.1240">
    <property type="entry name" value="Phosphoglycerate mutase-like"/>
    <property type="match status" value="1"/>
</dbReference>
<accession>A0A4Y9Z4J1</accession>
<dbReference type="InterPro" id="IPR051710">
    <property type="entry name" value="Phosphatase_SH3-domain"/>
</dbReference>
<reference evidence="3 4" key="1">
    <citation type="submission" date="2019-01" db="EMBL/GenBank/DDBJ databases">
        <title>Genome sequencing of the rare red list fungi Fomitopsis rosea.</title>
        <authorList>
            <person name="Buettner E."/>
            <person name="Kellner H."/>
        </authorList>
    </citation>
    <scope>NUCLEOTIDE SEQUENCE [LARGE SCALE GENOMIC DNA]</scope>
    <source>
        <strain evidence="3 4">DSM 105464</strain>
    </source>
</reference>
<evidence type="ECO:0000256" key="1">
    <source>
        <dbReference type="SAM" id="MobiDB-lite"/>
    </source>
</evidence>
<dbReference type="AlphaFoldDB" id="A0A4Y9Z4J1"/>
<evidence type="ECO:0000313" key="4">
    <source>
        <dbReference type="Proteomes" id="UP000298390"/>
    </source>
</evidence>
<dbReference type="InterPro" id="IPR006861">
    <property type="entry name" value="HABP4_PAIRBP1-bd"/>
</dbReference>
<feature type="domain" description="Hyaluronan/mRNA-binding protein" evidence="2">
    <location>
        <begin position="111"/>
        <end position="243"/>
    </location>
</feature>
<feature type="compositionally biased region" description="Basic and acidic residues" evidence="1">
    <location>
        <begin position="190"/>
        <end position="206"/>
    </location>
</feature>
<dbReference type="CDD" id="cd07067">
    <property type="entry name" value="HP_PGM_like"/>
    <property type="match status" value="1"/>
</dbReference>
<feature type="compositionally biased region" description="Polar residues" evidence="1">
    <location>
        <begin position="355"/>
        <end position="368"/>
    </location>
</feature>
<feature type="compositionally biased region" description="Basic and acidic residues" evidence="1">
    <location>
        <begin position="88"/>
        <end position="130"/>
    </location>
</feature>
<dbReference type="Gene3D" id="6.10.140.1040">
    <property type="match status" value="1"/>
</dbReference>
<dbReference type="PANTHER" id="PTHR16469:SF51">
    <property type="entry name" value="TRANSCRIPTION FACTOR TAU 55 KDA SUBUNIT"/>
    <property type="match status" value="1"/>
</dbReference>
<dbReference type="SMART" id="SM01233">
    <property type="entry name" value="HABP4_PAI-RBP1"/>
    <property type="match status" value="1"/>
</dbReference>
<sequence length="644" mass="70300">MPWFRTLQYVSVVNCNDRRRGFLTAVYPGEQAAPTKESAPTPAASTRGTQKSRGGPASRGGRYYQRGGKPTAQGTPDAAEDAAAGEGEAPRKKFERGRGRGRGERGRGGRGGRPFDKHSQTGKVDSEKKVNQGWGADEGDAEFKAETAAEGDAAADATSPTADASGWGAAETGADDWGVPAATEGTPAPEGEKAPEVRRGRDRDIREPEEEDNTLTLEEYLKQQTEKDLAAVPKLEPRKANEGDDSIWKDAVVVSKKDEEESAYFVGKSKSSVPKNRSKKEEKVYIEIDARFERPARGGGRGRGGDRAERGDRGGRGRGVAEEGVALMAPLLLLPSMLTTNRPSPRSHDRFDHYSMQTSKSISPHTSRTSHGRMIETIYIARHGFRLNWVTSEWKSVTGLPRDPPLAAFGLTQAQELAEHFLSLPEDQRPTLILSSPYYRCLQTSTPTSKALQVPIFVEHGLSEWYSPVVPGTGLHPRPASATALQTYFPDIDDSWSSIWYPSRKGEDVEQCHYRCHSFLSALIPEVERRYGGKHKRILLVSHAATIIALARELLGDRTLPLRVGCCTVSEITLKADGNAAVGAWEARRLADGSFLKEGAQRDWGFEDIQIANGKVVEDPGQPGTQNDLDEPFGLQLPGASSRM</sequence>
<gene>
    <name evidence="3" type="ORF">EVJ58_g239</name>
</gene>
<dbReference type="SUPFAM" id="SSF53254">
    <property type="entry name" value="Phosphoglycerate mutase-like"/>
    <property type="match status" value="1"/>
</dbReference>
<dbReference type="SMART" id="SM00855">
    <property type="entry name" value="PGAM"/>
    <property type="match status" value="1"/>
</dbReference>
<feature type="region of interest" description="Disordered" evidence="1">
    <location>
        <begin position="617"/>
        <end position="644"/>
    </location>
</feature>
<feature type="compositionally biased region" description="Basic and acidic residues" evidence="1">
    <location>
        <begin position="219"/>
        <end position="243"/>
    </location>
</feature>
<protein>
    <recommendedName>
        <fullName evidence="2">Hyaluronan/mRNA-binding protein domain-containing protein</fullName>
    </recommendedName>
</protein>
<dbReference type="PANTHER" id="PTHR16469">
    <property type="entry name" value="UBIQUITIN-ASSOCIATED AND SH3 DOMAIN-CONTAINING BA-RELATED"/>
    <property type="match status" value="1"/>
</dbReference>
<feature type="compositionally biased region" description="Polar residues" evidence="1">
    <location>
        <begin position="43"/>
        <end position="52"/>
    </location>
</feature>
<dbReference type="EMBL" id="SEKV01000005">
    <property type="protein sequence ID" value="TFY69776.1"/>
    <property type="molecule type" value="Genomic_DNA"/>
</dbReference>
<dbReference type="Pfam" id="PF00300">
    <property type="entry name" value="His_Phos_1"/>
    <property type="match status" value="1"/>
</dbReference>
<evidence type="ECO:0000259" key="2">
    <source>
        <dbReference type="SMART" id="SM01233"/>
    </source>
</evidence>
<dbReference type="InterPro" id="IPR029033">
    <property type="entry name" value="His_PPase_superfam"/>
</dbReference>
<feature type="region of interest" description="Disordered" evidence="1">
    <location>
        <begin position="338"/>
        <end position="368"/>
    </location>
</feature>
<name>A0A4Y9Z4J1_9APHY</name>
<evidence type="ECO:0000313" key="3">
    <source>
        <dbReference type="EMBL" id="TFY69776.1"/>
    </source>
</evidence>